<name>A0A167J2T5_CALVF</name>
<feature type="domain" description="GST N-terminal" evidence="1">
    <location>
        <begin position="13"/>
        <end position="95"/>
    </location>
</feature>
<gene>
    <name evidence="2" type="ORF">CALVIDRAFT_566679</name>
</gene>
<dbReference type="Proteomes" id="UP000076738">
    <property type="component" value="Unassembled WGS sequence"/>
</dbReference>
<dbReference type="EMBL" id="KV417303">
    <property type="protein sequence ID" value="KZO93192.1"/>
    <property type="molecule type" value="Genomic_DNA"/>
</dbReference>
<reference evidence="2 3" key="1">
    <citation type="journal article" date="2016" name="Mol. Biol. Evol.">
        <title>Comparative Genomics of Early-Diverging Mushroom-Forming Fungi Provides Insights into the Origins of Lignocellulose Decay Capabilities.</title>
        <authorList>
            <person name="Nagy L.G."/>
            <person name="Riley R."/>
            <person name="Tritt A."/>
            <person name="Adam C."/>
            <person name="Daum C."/>
            <person name="Floudas D."/>
            <person name="Sun H."/>
            <person name="Yadav J.S."/>
            <person name="Pangilinan J."/>
            <person name="Larsson K.H."/>
            <person name="Matsuura K."/>
            <person name="Barry K."/>
            <person name="Labutti K."/>
            <person name="Kuo R."/>
            <person name="Ohm R.A."/>
            <person name="Bhattacharya S.S."/>
            <person name="Shirouzu T."/>
            <person name="Yoshinaga Y."/>
            <person name="Martin F.M."/>
            <person name="Grigoriev I.V."/>
            <person name="Hibbett D.S."/>
        </authorList>
    </citation>
    <scope>NUCLEOTIDE SEQUENCE [LARGE SCALE GENOMIC DNA]</scope>
    <source>
        <strain evidence="2 3">TUFC12733</strain>
    </source>
</reference>
<dbReference type="STRING" id="1330018.A0A167J2T5"/>
<accession>A0A167J2T5</accession>
<evidence type="ECO:0000313" key="2">
    <source>
        <dbReference type="EMBL" id="KZO93192.1"/>
    </source>
</evidence>
<keyword evidence="3" id="KW-1185">Reference proteome</keyword>
<dbReference type="Pfam" id="PF13417">
    <property type="entry name" value="GST_N_3"/>
    <property type="match status" value="1"/>
</dbReference>
<dbReference type="Gene3D" id="1.20.1050.10">
    <property type="match status" value="1"/>
</dbReference>
<dbReference type="AlphaFoldDB" id="A0A167J2T5"/>
<dbReference type="SUPFAM" id="SSF47616">
    <property type="entry name" value="GST C-terminal domain-like"/>
    <property type="match status" value="1"/>
</dbReference>
<protein>
    <recommendedName>
        <fullName evidence="1">GST N-terminal domain-containing protein</fullName>
    </recommendedName>
</protein>
<dbReference type="SUPFAM" id="SSF52833">
    <property type="entry name" value="Thioredoxin-like"/>
    <property type="match status" value="1"/>
</dbReference>
<dbReference type="InterPro" id="IPR054416">
    <property type="entry name" value="GST_UstS-like_C"/>
</dbReference>
<dbReference type="OrthoDB" id="4951845at2759"/>
<proteinExistence type="predicted"/>
<evidence type="ECO:0000313" key="3">
    <source>
        <dbReference type="Proteomes" id="UP000076738"/>
    </source>
</evidence>
<dbReference type="Pfam" id="PF22041">
    <property type="entry name" value="GST_C_7"/>
    <property type="match status" value="1"/>
</dbReference>
<dbReference type="PROSITE" id="PS50404">
    <property type="entry name" value="GST_NTER"/>
    <property type="match status" value="1"/>
</dbReference>
<dbReference type="InterPro" id="IPR036249">
    <property type="entry name" value="Thioredoxin-like_sf"/>
</dbReference>
<dbReference type="InterPro" id="IPR004045">
    <property type="entry name" value="Glutathione_S-Trfase_N"/>
</dbReference>
<dbReference type="InterPro" id="IPR036282">
    <property type="entry name" value="Glutathione-S-Trfase_C_sf"/>
</dbReference>
<evidence type="ECO:0000259" key="1">
    <source>
        <dbReference type="PROSITE" id="PS50404"/>
    </source>
</evidence>
<dbReference type="Gene3D" id="3.40.30.10">
    <property type="entry name" value="Glutaredoxin"/>
    <property type="match status" value="1"/>
</dbReference>
<sequence>MTDTTQPKLIFYDLHNAAGQCFSPNLWKVRLALRYKRIPFDTVWLTYPDIKPTVGSHCQQDVDAPTLPVIQHGAVWVHDSFSIIQYLERTFPSTPPLLYPSLPTISFFEKYYTSLLFESTRPHLLPKIPTILDPRGAEYFARTRRERLGMPLSEYAQGASVQDWKSTLGVAVRQIAETGQYVFGEILSYADLLILSLLLWMHKLDPAILQETFALYPGPEGAAFRAWYGRLKPLAEEDL</sequence>
<organism evidence="2 3">
    <name type="scientific">Calocera viscosa (strain TUFC12733)</name>
    <dbReference type="NCBI Taxonomy" id="1330018"/>
    <lineage>
        <taxon>Eukaryota</taxon>
        <taxon>Fungi</taxon>
        <taxon>Dikarya</taxon>
        <taxon>Basidiomycota</taxon>
        <taxon>Agaricomycotina</taxon>
        <taxon>Dacrymycetes</taxon>
        <taxon>Dacrymycetales</taxon>
        <taxon>Dacrymycetaceae</taxon>
        <taxon>Calocera</taxon>
    </lineage>
</organism>